<organism evidence="1 2">
    <name type="scientific">Cichorium intybus</name>
    <name type="common">Chicory</name>
    <dbReference type="NCBI Taxonomy" id="13427"/>
    <lineage>
        <taxon>Eukaryota</taxon>
        <taxon>Viridiplantae</taxon>
        <taxon>Streptophyta</taxon>
        <taxon>Embryophyta</taxon>
        <taxon>Tracheophyta</taxon>
        <taxon>Spermatophyta</taxon>
        <taxon>Magnoliopsida</taxon>
        <taxon>eudicotyledons</taxon>
        <taxon>Gunneridae</taxon>
        <taxon>Pentapetalae</taxon>
        <taxon>asterids</taxon>
        <taxon>campanulids</taxon>
        <taxon>Asterales</taxon>
        <taxon>Asteraceae</taxon>
        <taxon>Cichorioideae</taxon>
        <taxon>Cichorieae</taxon>
        <taxon>Cichoriinae</taxon>
        <taxon>Cichorium</taxon>
    </lineage>
</organism>
<name>A0ACB9GE10_CICIN</name>
<proteinExistence type="predicted"/>
<dbReference type="Proteomes" id="UP001055811">
    <property type="component" value="Linkage Group LG02"/>
</dbReference>
<dbReference type="EMBL" id="CM042010">
    <property type="protein sequence ID" value="KAI3780972.1"/>
    <property type="molecule type" value="Genomic_DNA"/>
</dbReference>
<reference evidence="2" key="1">
    <citation type="journal article" date="2022" name="Mol. Ecol. Resour.">
        <title>The genomes of chicory, endive, great burdock and yacon provide insights into Asteraceae palaeo-polyploidization history and plant inulin production.</title>
        <authorList>
            <person name="Fan W."/>
            <person name="Wang S."/>
            <person name="Wang H."/>
            <person name="Wang A."/>
            <person name="Jiang F."/>
            <person name="Liu H."/>
            <person name="Zhao H."/>
            <person name="Xu D."/>
            <person name="Zhang Y."/>
        </authorList>
    </citation>
    <scope>NUCLEOTIDE SEQUENCE [LARGE SCALE GENOMIC DNA]</scope>
    <source>
        <strain evidence="2">cv. Punajuju</strain>
    </source>
</reference>
<sequence>MKLEFISKVVFGDGVDNFEKCFPVIKNLTSTLYSDEENDFEVLLHLEILALVGSGSRRRESTQPKFVRESNLGKKLIRFPAALKQLSISGCRLPWSDMTIIQSLPNLEGLILINNGFEGTLWETGEKKFQQLKFLGLYDLNIKQWKASSHNFPCLEQLEVVKCVDLEEIPLELGDFSTLECIRVWACDVSLRISLLKIRQQQDVVGNCELKIIVDGEEMSSFVPNHDD</sequence>
<comment type="caution">
    <text evidence="1">The sequence shown here is derived from an EMBL/GenBank/DDBJ whole genome shotgun (WGS) entry which is preliminary data.</text>
</comment>
<gene>
    <name evidence="1" type="ORF">L2E82_10968</name>
</gene>
<reference evidence="1 2" key="2">
    <citation type="journal article" date="2022" name="Mol. Ecol. Resour.">
        <title>The genomes of chicory, endive, great burdock and yacon provide insights into Asteraceae paleo-polyploidization history and plant inulin production.</title>
        <authorList>
            <person name="Fan W."/>
            <person name="Wang S."/>
            <person name="Wang H."/>
            <person name="Wang A."/>
            <person name="Jiang F."/>
            <person name="Liu H."/>
            <person name="Zhao H."/>
            <person name="Xu D."/>
            <person name="Zhang Y."/>
        </authorList>
    </citation>
    <scope>NUCLEOTIDE SEQUENCE [LARGE SCALE GENOMIC DNA]</scope>
    <source>
        <strain evidence="2">cv. Punajuju</strain>
        <tissue evidence="1">Leaves</tissue>
    </source>
</reference>
<evidence type="ECO:0000313" key="2">
    <source>
        <dbReference type="Proteomes" id="UP001055811"/>
    </source>
</evidence>
<evidence type="ECO:0000313" key="1">
    <source>
        <dbReference type="EMBL" id="KAI3780972.1"/>
    </source>
</evidence>
<accession>A0ACB9GE10</accession>
<keyword evidence="2" id="KW-1185">Reference proteome</keyword>
<protein>
    <submittedName>
        <fullName evidence="1">Uncharacterized protein</fullName>
    </submittedName>
</protein>